<evidence type="ECO:0000313" key="1">
    <source>
        <dbReference type="EMBL" id="KAK1869435.1"/>
    </source>
</evidence>
<sequence>MNAAPMAATYTFGRHAIAATEVFLTTPLVYAMVNWKPVRPGHVLVVTRRGIPRLADATPAEVADLFATARAVGVAMEARAAASGLTLVVQDGAAAGQTVPHVHVHLIPRHAGDFARNDDVYDAVDAANLTVRPTDDAGGGKTPPPPPPPPLPPPATAATALPAAKRRVDDEDDRQPRSAADMAAEAATLRPLFAHLSGEI</sequence>
<proteinExistence type="predicted"/>
<organism evidence="1 2">
    <name type="scientific">Pyropia yezoensis</name>
    <name type="common">Susabi-nori</name>
    <name type="synonym">Porphyra yezoensis</name>
    <dbReference type="NCBI Taxonomy" id="2788"/>
    <lineage>
        <taxon>Eukaryota</taxon>
        <taxon>Rhodophyta</taxon>
        <taxon>Bangiophyceae</taxon>
        <taxon>Bangiales</taxon>
        <taxon>Bangiaceae</taxon>
        <taxon>Pyropia</taxon>
    </lineage>
</organism>
<keyword evidence="2" id="KW-1185">Reference proteome</keyword>
<protein>
    <submittedName>
        <fullName evidence="1">Uncharacterized protein</fullName>
    </submittedName>
</protein>
<evidence type="ECO:0000313" key="2">
    <source>
        <dbReference type="Proteomes" id="UP000798662"/>
    </source>
</evidence>
<name>A0ACC3CHL6_PYRYE</name>
<dbReference type="Proteomes" id="UP000798662">
    <property type="component" value="Chromosome 3"/>
</dbReference>
<comment type="caution">
    <text evidence="1">The sequence shown here is derived from an EMBL/GenBank/DDBJ whole genome shotgun (WGS) entry which is preliminary data.</text>
</comment>
<reference evidence="1" key="1">
    <citation type="submission" date="2019-11" db="EMBL/GenBank/DDBJ databases">
        <title>Nori genome reveals adaptations in red seaweeds to the harsh intertidal environment.</title>
        <authorList>
            <person name="Wang D."/>
            <person name="Mao Y."/>
        </authorList>
    </citation>
    <scope>NUCLEOTIDE SEQUENCE</scope>
    <source>
        <tissue evidence="1">Gametophyte</tissue>
    </source>
</reference>
<gene>
    <name evidence="1" type="ORF">I4F81_011911</name>
</gene>
<accession>A0ACC3CHL6</accession>
<dbReference type="EMBL" id="CM020620">
    <property type="protein sequence ID" value="KAK1869435.1"/>
    <property type="molecule type" value="Genomic_DNA"/>
</dbReference>